<dbReference type="GO" id="GO:0055129">
    <property type="term" value="P:L-proline biosynthetic process"/>
    <property type="evidence" value="ECO:0007669"/>
    <property type="project" value="TreeGrafter"/>
</dbReference>
<feature type="non-terminal residue" evidence="3">
    <location>
        <position position="1"/>
    </location>
</feature>
<name>A0A146KI84_9EUKA</name>
<dbReference type="EMBL" id="GDID01001460">
    <property type="protein sequence ID" value="JAP95146.1"/>
    <property type="molecule type" value="Transcribed_RNA"/>
</dbReference>
<organism evidence="3">
    <name type="scientific">Trepomonas sp. PC1</name>
    <dbReference type="NCBI Taxonomy" id="1076344"/>
    <lineage>
        <taxon>Eukaryota</taxon>
        <taxon>Metamonada</taxon>
        <taxon>Diplomonadida</taxon>
        <taxon>Hexamitidae</taxon>
        <taxon>Hexamitinae</taxon>
        <taxon>Trepomonas</taxon>
    </lineage>
</organism>
<dbReference type="PANTHER" id="PTHR11645">
    <property type="entry name" value="PYRROLINE-5-CARBOXYLATE REDUCTASE"/>
    <property type="match status" value="1"/>
</dbReference>
<evidence type="ECO:0000313" key="3">
    <source>
        <dbReference type="EMBL" id="JAP95146.1"/>
    </source>
</evidence>
<dbReference type="InterPro" id="IPR029036">
    <property type="entry name" value="P5CR_dimer"/>
</dbReference>
<sequence length="155" mass="17147">HHLNVIKDNIEYLTNSKVIISILAKVTIKDLNSQSSLPNYYRLMPNTAVEYCQSASLIVYKNKDQQVESILSQLGSLTEVNENQMDAGSVLCSCQTAFAMRYLRAAMQAGVEMGLKPHQALDISAQVLQGAATIIQKKLVVILSKKLTKQPLRVV</sequence>
<dbReference type="SUPFAM" id="SSF48179">
    <property type="entry name" value="6-phosphogluconate dehydrogenase C-terminal domain-like"/>
    <property type="match status" value="1"/>
</dbReference>
<gene>
    <name evidence="3" type="ORF">TPC1_11954</name>
</gene>
<dbReference type="Gene3D" id="3.40.50.720">
    <property type="entry name" value="NAD(P)-binding Rossmann-like Domain"/>
    <property type="match status" value="1"/>
</dbReference>
<dbReference type="Gene3D" id="1.10.3730.10">
    <property type="entry name" value="ProC C-terminal domain-like"/>
    <property type="match status" value="1"/>
</dbReference>
<accession>A0A146KI84</accession>
<protein>
    <submittedName>
        <fullName evidence="3">Pyrroline-5-carboxylate reductase</fullName>
    </submittedName>
</protein>
<dbReference type="InterPro" id="IPR008927">
    <property type="entry name" value="6-PGluconate_DH-like_C_sf"/>
</dbReference>
<dbReference type="GO" id="GO:0004735">
    <property type="term" value="F:pyrroline-5-carboxylate reductase activity"/>
    <property type="evidence" value="ECO:0007669"/>
    <property type="project" value="TreeGrafter"/>
</dbReference>
<evidence type="ECO:0000256" key="1">
    <source>
        <dbReference type="ARBA" id="ARBA00023002"/>
    </source>
</evidence>
<dbReference type="PANTHER" id="PTHR11645:SF0">
    <property type="entry name" value="PYRROLINE-5-CARBOXYLATE REDUCTASE 3"/>
    <property type="match status" value="1"/>
</dbReference>
<reference evidence="3" key="1">
    <citation type="submission" date="2015-07" db="EMBL/GenBank/DDBJ databases">
        <title>Adaptation to a free-living lifestyle via gene acquisitions in the diplomonad Trepomonas sp. PC1.</title>
        <authorList>
            <person name="Xu F."/>
            <person name="Jerlstrom-Hultqvist J."/>
            <person name="Kolisko M."/>
            <person name="Simpson A.G.B."/>
            <person name="Roger A.J."/>
            <person name="Svard S.G."/>
            <person name="Andersson J.O."/>
        </authorList>
    </citation>
    <scope>NUCLEOTIDE SEQUENCE</scope>
    <source>
        <strain evidence="3">PC1</strain>
    </source>
</reference>
<dbReference type="AlphaFoldDB" id="A0A146KI84"/>
<feature type="domain" description="Pyrroline-5-carboxylate reductase dimerisation" evidence="2">
    <location>
        <begin position="82"/>
        <end position="138"/>
    </location>
</feature>
<dbReference type="Pfam" id="PF14748">
    <property type="entry name" value="P5CR_dimer"/>
    <property type="match status" value="1"/>
</dbReference>
<proteinExistence type="predicted"/>
<evidence type="ECO:0000259" key="2">
    <source>
        <dbReference type="Pfam" id="PF14748"/>
    </source>
</evidence>
<keyword evidence="1" id="KW-0560">Oxidoreductase</keyword>